<evidence type="ECO:0000256" key="12">
    <source>
        <dbReference type="PIRSR" id="PIRSR602401-1"/>
    </source>
</evidence>
<dbReference type="GO" id="GO:0016020">
    <property type="term" value="C:membrane"/>
    <property type="evidence" value="ECO:0007669"/>
    <property type="project" value="UniProtKB-SubCell"/>
</dbReference>
<keyword evidence="9 12" id="KW-0408">Iron</keyword>
<comment type="cofactor">
    <cofactor evidence="1 12">
        <name>heme</name>
        <dbReference type="ChEBI" id="CHEBI:30413"/>
    </cofactor>
</comment>
<dbReference type="EMBL" id="KZ826335">
    <property type="protein sequence ID" value="PYI08359.1"/>
    <property type="molecule type" value="Genomic_DNA"/>
</dbReference>
<keyword evidence="11" id="KW-0472">Membrane</keyword>
<keyword evidence="6 12" id="KW-0479">Metal-binding</keyword>
<sequence length="537" mass="60290">MIESVLNTVSLSGLLLALSVAASTSYIVYQVWFHPLAAYPGPFLAKLTNLYSAVHAFREDRHEDLYRLHQRHGRIVRIGPNRVTILDIRALEPIYGHQANVQKAEWYSGFYSISIFNAIDRSVHARKRRVMSQAFSDQAVRAMEPHILSTIRDWCLALGDQHPNQQQELGDATKGRKDANDGWSRPKDMVHWSACLIFDALGEICFGKTFNTSLSNENHFFFPLMALNVRILNICGQMPLLRHLGLDKYLRWGTDADRDRQVAFSRKQLSTRLAAKESQRRDIIHYLQLARDPETGQGYSQTELIGEVTLLLGAGADTANTALTAIWYFLSQHPSICSRLTTLVRSTFPTLESIVSGPALSSSGMGYLRACIEETMRLCPPVPMDLPREVLPGGLRVLEWEFPAGTIVGVPTYSLHHSPEHFDRPFEYDPSRWLLRGSDNTLSADEGVSAEVMSRQRAAFIPFSVGPRACIGRAVAMVELEVSVARALWLYDMRLAKGTEHLGVGKNGEYKIKDNFIVGKEGPVLEFRKRGIPQQAI</sequence>
<evidence type="ECO:0000256" key="5">
    <source>
        <dbReference type="ARBA" id="ARBA00022692"/>
    </source>
</evidence>
<dbReference type="GO" id="GO:1902181">
    <property type="term" value="P:verruculogen biosynthetic process"/>
    <property type="evidence" value="ECO:0007669"/>
    <property type="project" value="UniProtKB-ARBA"/>
</dbReference>
<evidence type="ECO:0000256" key="7">
    <source>
        <dbReference type="ARBA" id="ARBA00022989"/>
    </source>
</evidence>
<protein>
    <submittedName>
        <fullName evidence="14">Benzoate 4-monooxygenase cytochrome P450</fullName>
    </submittedName>
</protein>
<dbReference type="PROSITE" id="PS00086">
    <property type="entry name" value="CYTOCHROME_P450"/>
    <property type="match status" value="1"/>
</dbReference>
<evidence type="ECO:0000313" key="14">
    <source>
        <dbReference type="EMBL" id="PYI08359.1"/>
    </source>
</evidence>
<dbReference type="Proteomes" id="UP000248423">
    <property type="component" value="Unassembled WGS sequence"/>
</dbReference>
<dbReference type="PRINTS" id="PR00463">
    <property type="entry name" value="EP450I"/>
</dbReference>
<evidence type="ECO:0000256" key="11">
    <source>
        <dbReference type="ARBA" id="ARBA00023136"/>
    </source>
</evidence>
<evidence type="ECO:0000313" key="15">
    <source>
        <dbReference type="Proteomes" id="UP000248423"/>
    </source>
</evidence>
<dbReference type="CDD" id="cd11061">
    <property type="entry name" value="CYP67-like"/>
    <property type="match status" value="1"/>
</dbReference>
<feature type="binding site" description="axial binding residue" evidence="12">
    <location>
        <position position="470"/>
    </location>
    <ligand>
        <name>heme</name>
        <dbReference type="ChEBI" id="CHEBI:30413"/>
    </ligand>
    <ligandPart>
        <name>Fe</name>
        <dbReference type="ChEBI" id="CHEBI:18248"/>
    </ligandPart>
</feature>
<evidence type="ECO:0000256" key="8">
    <source>
        <dbReference type="ARBA" id="ARBA00023002"/>
    </source>
</evidence>
<dbReference type="GO" id="GO:0004497">
    <property type="term" value="F:monooxygenase activity"/>
    <property type="evidence" value="ECO:0007669"/>
    <property type="project" value="UniProtKB-KW"/>
</dbReference>
<dbReference type="InterPro" id="IPR017972">
    <property type="entry name" value="Cyt_P450_CS"/>
</dbReference>
<dbReference type="GO" id="GO:0016705">
    <property type="term" value="F:oxidoreductase activity, acting on paired donors, with incorporation or reduction of molecular oxygen"/>
    <property type="evidence" value="ECO:0007669"/>
    <property type="project" value="InterPro"/>
</dbReference>
<evidence type="ECO:0000256" key="13">
    <source>
        <dbReference type="RuleBase" id="RU000461"/>
    </source>
</evidence>
<proteinExistence type="inferred from homology"/>
<evidence type="ECO:0000256" key="9">
    <source>
        <dbReference type="ARBA" id="ARBA00023004"/>
    </source>
</evidence>
<dbReference type="VEuPathDB" id="FungiDB:BO78DRAFT_364969"/>
<comment type="similarity">
    <text evidence="3 13">Belongs to the cytochrome P450 family.</text>
</comment>
<keyword evidence="10 13" id="KW-0503">Monooxygenase</keyword>
<evidence type="ECO:0000256" key="10">
    <source>
        <dbReference type="ARBA" id="ARBA00023033"/>
    </source>
</evidence>
<dbReference type="PRINTS" id="PR00385">
    <property type="entry name" value="P450"/>
</dbReference>
<evidence type="ECO:0000256" key="3">
    <source>
        <dbReference type="ARBA" id="ARBA00010617"/>
    </source>
</evidence>
<dbReference type="Pfam" id="PF00067">
    <property type="entry name" value="p450"/>
    <property type="match status" value="1"/>
</dbReference>
<reference evidence="14 15" key="1">
    <citation type="submission" date="2018-02" db="EMBL/GenBank/DDBJ databases">
        <title>The genomes of Aspergillus section Nigri reveals drivers in fungal speciation.</title>
        <authorList>
            <consortium name="DOE Joint Genome Institute"/>
            <person name="Vesth T.C."/>
            <person name="Nybo J."/>
            <person name="Theobald S."/>
            <person name="Brandl J."/>
            <person name="Frisvad J.C."/>
            <person name="Nielsen K.F."/>
            <person name="Lyhne E.K."/>
            <person name="Kogle M.E."/>
            <person name="Kuo A."/>
            <person name="Riley R."/>
            <person name="Clum A."/>
            <person name="Nolan M."/>
            <person name="Lipzen A."/>
            <person name="Salamov A."/>
            <person name="Henrissat B."/>
            <person name="Wiebenga A."/>
            <person name="De vries R.P."/>
            <person name="Grigoriev I.V."/>
            <person name="Mortensen U.H."/>
            <person name="Andersen M.R."/>
            <person name="Baker S.E."/>
        </authorList>
    </citation>
    <scope>NUCLEOTIDE SEQUENCE [LARGE SCALE GENOMIC DNA]</scope>
    <source>
        <strain evidence="14 15">CBS 121057</strain>
    </source>
</reference>
<evidence type="ECO:0000256" key="1">
    <source>
        <dbReference type="ARBA" id="ARBA00001971"/>
    </source>
</evidence>
<dbReference type="PANTHER" id="PTHR24305:SF237">
    <property type="entry name" value="CYTOCHROME P450 MONOOXYGENASE ATNE-RELATED"/>
    <property type="match status" value="1"/>
</dbReference>
<dbReference type="FunFam" id="1.10.630.10:FF:000063">
    <property type="entry name" value="Cytochrome P450 monooxygenase"/>
    <property type="match status" value="1"/>
</dbReference>
<dbReference type="PANTHER" id="PTHR24305">
    <property type="entry name" value="CYTOCHROME P450"/>
    <property type="match status" value="1"/>
</dbReference>
<dbReference type="STRING" id="1448318.A0A319F081"/>
<name>A0A319F081_ASPSB</name>
<keyword evidence="5" id="KW-0812">Transmembrane</keyword>
<dbReference type="InterPro" id="IPR050121">
    <property type="entry name" value="Cytochrome_P450_monoxygenase"/>
</dbReference>
<accession>A0A319F081</accession>
<dbReference type="SUPFAM" id="SSF48264">
    <property type="entry name" value="Cytochrome P450"/>
    <property type="match status" value="1"/>
</dbReference>
<evidence type="ECO:0000256" key="2">
    <source>
        <dbReference type="ARBA" id="ARBA00004370"/>
    </source>
</evidence>
<dbReference type="OrthoDB" id="1470350at2759"/>
<dbReference type="GO" id="GO:0020037">
    <property type="term" value="F:heme binding"/>
    <property type="evidence" value="ECO:0007669"/>
    <property type="project" value="InterPro"/>
</dbReference>
<keyword evidence="4 12" id="KW-0349">Heme</keyword>
<keyword evidence="15" id="KW-1185">Reference proteome</keyword>
<dbReference type="GO" id="GO:0005506">
    <property type="term" value="F:iron ion binding"/>
    <property type="evidence" value="ECO:0007669"/>
    <property type="project" value="InterPro"/>
</dbReference>
<keyword evidence="8 13" id="KW-0560">Oxidoreductase</keyword>
<evidence type="ECO:0000256" key="6">
    <source>
        <dbReference type="ARBA" id="ARBA00022723"/>
    </source>
</evidence>
<comment type="subcellular location">
    <subcellularLocation>
        <location evidence="2">Membrane</location>
    </subcellularLocation>
</comment>
<dbReference type="AlphaFoldDB" id="A0A319F081"/>
<dbReference type="Gene3D" id="1.10.630.10">
    <property type="entry name" value="Cytochrome P450"/>
    <property type="match status" value="1"/>
</dbReference>
<gene>
    <name evidence="14" type="ORF">BO78DRAFT_364969</name>
</gene>
<keyword evidence="7" id="KW-1133">Transmembrane helix</keyword>
<evidence type="ECO:0000256" key="4">
    <source>
        <dbReference type="ARBA" id="ARBA00022617"/>
    </source>
</evidence>
<dbReference type="InterPro" id="IPR002401">
    <property type="entry name" value="Cyt_P450_E_grp-I"/>
</dbReference>
<organism evidence="14 15">
    <name type="scientific">Aspergillus sclerotiicarbonarius (strain CBS 121057 / IBT 28362)</name>
    <dbReference type="NCBI Taxonomy" id="1448318"/>
    <lineage>
        <taxon>Eukaryota</taxon>
        <taxon>Fungi</taxon>
        <taxon>Dikarya</taxon>
        <taxon>Ascomycota</taxon>
        <taxon>Pezizomycotina</taxon>
        <taxon>Eurotiomycetes</taxon>
        <taxon>Eurotiomycetidae</taxon>
        <taxon>Eurotiales</taxon>
        <taxon>Aspergillaceae</taxon>
        <taxon>Aspergillus</taxon>
        <taxon>Aspergillus subgen. Circumdati</taxon>
    </lineage>
</organism>
<dbReference type="InterPro" id="IPR001128">
    <property type="entry name" value="Cyt_P450"/>
</dbReference>
<dbReference type="InterPro" id="IPR036396">
    <property type="entry name" value="Cyt_P450_sf"/>
</dbReference>